<feature type="transmembrane region" description="Helical" evidence="1">
    <location>
        <begin position="46"/>
        <end position="67"/>
    </location>
</feature>
<dbReference type="RefSeq" id="WP_119885390.1">
    <property type="nucleotide sequence ID" value="NZ_CP067169.1"/>
</dbReference>
<feature type="transmembrane region" description="Helical" evidence="1">
    <location>
        <begin position="15"/>
        <end position="34"/>
    </location>
</feature>
<dbReference type="InterPro" id="IPR018750">
    <property type="entry name" value="DUF2306_membrane"/>
</dbReference>
<keyword evidence="3" id="KW-1185">Reference proteome</keyword>
<comment type="caution">
    <text evidence="2">The sequence shown here is derived from an EMBL/GenBank/DDBJ whole genome shotgun (WGS) entry which is preliminary data.</text>
</comment>
<reference evidence="2 3" key="1">
    <citation type="submission" date="2018-09" db="EMBL/GenBank/DDBJ databases">
        <title>Paracoccus onubensis nov. sp. a moderate halophilic bacterium isolated from Gruta de las Maravillas (Aracena, Spain).</title>
        <authorList>
            <person name="Jurado V."/>
            <person name="Gutierrez-Patricio S."/>
            <person name="Gonzalez-Pimentel J.L."/>
            <person name="Laiz L."/>
            <person name="Saiz-Jimenez C."/>
        </authorList>
    </citation>
    <scope>NUCLEOTIDE SEQUENCE [LARGE SCALE GENOMIC DNA]</scope>
    <source>
        <strain evidence="2 3">DSM 19484</strain>
    </source>
</reference>
<keyword evidence="1" id="KW-0472">Membrane</keyword>
<organism evidence="2 3">
    <name type="scientific">Paracoccus aestuarii</name>
    <dbReference type="NCBI Taxonomy" id="453842"/>
    <lineage>
        <taxon>Bacteria</taxon>
        <taxon>Pseudomonadati</taxon>
        <taxon>Pseudomonadota</taxon>
        <taxon>Alphaproteobacteria</taxon>
        <taxon>Rhodobacterales</taxon>
        <taxon>Paracoccaceae</taxon>
        <taxon>Paracoccus</taxon>
    </lineage>
</organism>
<evidence type="ECO:0000313" key="3">
    <source>
        <dbReference type="Proteomes" id="UP000285530"/>
    </source>
</evidence>
<sequence>MDPQPLIDASWPVRLHVAAVLPALLLTPVMLLGAKGTPRHRMLGRIWLAAMVATAVTALFIHEIRLMGPFSPIHLLSILTLATAWTILRSARAGRVRAHRSTVLSLVWLALVGAGVFTLLPGRIMHQVMLTPRPWAGGAILAVIAGMLVLLALHPASSPFRRPR</sequence>
<keyword evidence="1" id="KW-1133">Transmembrane helix</keyword>
<protein>
    <submittedName>
        <fullName evidence="2">DUF2306 domain-containing protein</fullName>
    </submittedName>
</protein>
<dbReference type="Proteomes" id="UP000285530">
    <property type="component" value="Unassembled WGS sequence"/>
</dbReference>
<dbReference type="OrthoDB" id="9815686at2"/>
<dbReference type="Pfam" id="PF10067">
    <property type="entry name" value="DUF2306"/>
    <property type="match status" value="1"/>
</dbReference>
<dbReference type="EMBL" id="QZEV01000011">
    <property type="protein sequence ID" value="RJL06280.1"/>
    <property type="molecule type" value="Genomic_DNA"/>
</dbReference>
<feature type="transmembrane region" description="Helical" evidence="1">
    <location>
        <begin position="134"/>
        <end position="154"/>
    </location>
</feature>
<gene>
    <name evidence="2" type="ORF">D3P06_04385</name>
</gene>
<feature type="transmembrane region" description="Helical" evidence="1">
    <location>
        <begin position="73"/>
        <end position="91"/>
    </location>
</feature>
<keyword evidence="1" id="KW-0812">Transmembrane</keyword>
<dbReference type="AlphaFoldDB" id="A0A419A0G4"/>
<name>A0A419A0G4_9RHOB</name>
<accession>A0A419A0G4</accession>
<proteinExistence type="predicted"/>
<evidence type="ECO:0000256" key="1">
    <source>
        <dbReference type="SAM" id="Phobius"/>
    </source>
</evidence>
<evidence type="ECO:0000313" key="2">
    <source>
        <dbReference type="EMBL" id="RJL06280.1"/>
    </source>
</evidence>
<feature type="transmembrane region" description="Helical" evidence="1">
    <location>
        <begin position="103"/>
        <end position="122"/>
    </location>
</feature>